<dbReference type="InterPro" id="IPR004358">
    <property type="entry name" value="Sig_transdc_His_kin-like_C"/>
</dbReference>
<dbReference type="SUPFAM" id="SSF50341">
    <property type="entry name" value="CheW-like"/>
    <property type="match status" value="1"/>
</dbReference>
<dbReference type="FunFam" id="3.30.565.10:FF:000016">
    <property type="entry name" value="Chemotaxis protein CheA, putative"/>
    <property type="match status" value="1"/>
</dbReference>
<evidence type="ECO:0000259" key="13">
    <source>
        <dbReference type="SMART" id="SM00387"/>
    </source>
</evidence>
<evidence type="ECO:0000256" key="1">
    <source>
        <dbReference type="ARBA" id="ARBA00000085"/>
    </source>
</evidence>
<dbReference type="AlphaFoldDB" id="A0AA35CKZ1"/>
<evidence type="ECO:0000256" key="9">
    <source>
        <dbReference type="ARBA" id="ARBA00022840"/>
    </source>
</evidence>
<dbReference type="InterPro" id="IPR051315">
    <property type="entry name" value="Bact_Chemotaxis_CheA"/>
</dbReference>
<feature type="domain" description="CheW-like" evidence="12">
    <location>
        <begin position="430"/>
        <end position="563"/>
    </location>
</feature>
<sequence length="581" mass="62296">MKWLRAVLYHALLSVTTVWSGGLPPGFLPHTGGGGTSGEPEPTPAEPLPEAGEDLSVRDVGIEVIFAEGVSFRGIRANQIYSALLELGEVTAFRPNFVIANDDELGRFWLALRTTAPWERIEAAVRQAVEPGELDAVREVAPEGVLRPPEAAAAGAPPPQAGGRGRDATEEPTDLAAEQRTIRVDLERLETLSNLVGELAVEKAHLANLATRLEAICTEGESRRLAQDLRRSVGKLSAVSGQLQELSTELRMVPVGMMFRRFTRLVRELAAATGKPLTLRREGEDTMLDKAIVEEMVAPLLHLIRNAADHGIEPPDERRRAGKPETGTITLRAFDQGDEVLIEVEDDGRGMDVARIRAKAVEKGLITAETAVALSDQEVLQLVFQPGFSTTSEVTDISGRGVGMDVVKASVEQLRGSVHLQSDAGRGTRVTIRLPLTVSILQVMLAQVGDQTVAVPMSCLTGLVRIGAENRVLWGAALRHQDRLVPLVELGRLWWQEEGTGASALLVRADGQEFALLVDRPLGLGDVVVKPLGDYVGRLPGVAGAAILADGRVALVLDPSTLLSQRMPTRGAVEVGTPVSA</sequence>
<reference evidence="15" key="1">
    <citation type="submission" date="2022-03" db="EMBL/GenBank/DDBJ databases">
        <title>Complete genome sequence of Caldinitratiruptor microaerophilus.</title>
        <authorList>
            <person name="Mukaiyama R."/>
            <person name="Nishiyama T."/>
            <person name="Ueda K."/>
        </authorList>
    </citation>
    <scope>NUCLEOTIDE SEQUENCE</scope>
    <source>
        <strain evidence="15">JCM 16183</strain>
    </source>
</reference>
<organism evidence="15 16">
    <name type="scientific">Caldinitratiruptor microaerophilus</name>
    <dbReference type="NCBI Taxonomy" id="671077"/>
    <lineage>
        <taxon>Bacteria</taxon>
        <taxon>Bacillati</taxon>
        <taxon>Bacillota</taxon>
        <taxon>Clostridia</taxon>
        <taxon>Eubacteriales</taxon>
        <taxon>Symbiobacteriaceae</taxon>
        <taxon>Caldinitratiruptor</taxon>
    </lineage>
</organism>
<evidence type="ECO:0000256" key="3">
    <source>
        <dbReference type="ARBA" id="ARBA00021495"/>
    </source>
</evidence>
<dbReference type="EMBL" id="AP025628">
    <property type="protein sequence ID" value="BDG60338.1"/>
    <property type="molecule type" value="Genomic_DNA"/>
</dbReference>
<dbReference type="Pfam" id="PF01584">
    <property type="entry name" value="CheW"/>
    <property type="match status" value="1"/>
</dbReference>
<dbReference type="PRINTS" id="PR00344">
    <property type="entry name" value="BCTRLSENSOR"/>
</dbReference>
<keyword evidence="7" id="KW-0547">Nucleotide-binding</keyword>
<dbReference type="SUPFAM" id="SSF55052">
    <property type="entry name" value="CheY-binding domain of CheA"/>
    <property type="match status" value="1"/>
</dbReference>
<evidence type="ECO:0000259" key="12">
    <source>
        <dbReference type="SMART" id="SM00260"/>
    </source>
</evidence>
<dbReference type="SMART" id="SM00260">
    <property type="entry name" value="CheW"/>
    <property type="match status" value="1"/>
</dbReference>
<dbReference type="GO" id="GO:0005737">
    <property type="term" value="C:cytoplasm"/>
    <property type="evidence" value="ECO:0007669"/>
    <property type="project" value="InterPro"/>
</dbReference>
<keyword evidence="5" id="KW-0597">Phosphoprotein</keyword>
<keyword evidence="6" id="KW-0808">Transferase</keyword>
<dbReference type="PANTHER" id="PTHR43395">
    <property type="entry name" value="SENSOR HISTIDINE KINASE CHEA"/>
    <property type="match status" value="1"/>
</dbReference>
<dbReference type="InterPro" id="IPR002545">
    <property type="entry name" value="CheW-lke_dom"/>
</dbReference>
<dbReference type="InterPro" id="IPR036097">
    <property type="entry name" value="HisK_dim/P_sf"/>
</dbReference>
<dbReference type="InterPro" id="IPR004105">
    <property type="entry name" value="CheA-like_dim"/>
</dbReference>
<name>A0AA35CKZ1_9FIRM</name>
<evidence type="ECO:0000313" key="15">
    <source>
        <dbReference type="EMBL" id="BDG60338.1"/>
    </source>
</evidence>
<dbReference type="InterPro" id="IPR036061">
    <property type="entry name" value="CheW-like_dom_sf"/>
</dbReference>
<dbReference type="Proteomes" id="UP001163687">
    <property type="component" value="Chromosome"/>
</dbReference>
<evidence type="ECO:0000256" key="6">
    <source>
        <dbReference type="ARBA" id="ARBA00022679"/>
    </source>
</evidence>
<keyword evidence="8" id="KW-0418">Kinase</keyword>
<accession>A0AA35CKZ1</accession>
<evidence type="ECO:0000256" key="7">
    <source>
        <dbReference type="ARBA" id="ARBA00022741"/>
    </source>
</evidence>
<protein>
    <recommendedName>
        <fullName evidence="3">Chemotaxis protein CheA</fullName>
        <ecNumber evidence="2">2.7.13.3</ecNumber>
    </recommendedName>
</protein>
<feature type="domain" description="Histidine kinase CheA-like homodimeric" evidence="14">
    <location>
        <begin position="179"/>
        <end position="250"/>
    </location>
</feature>
<dbReference type="Gene3D" id="1.10.287.560">
    <property type="entry name" value="Histidine kinase CheA-like, homodimeric domain"/>
    <property type="match status" value="1"/>
</dbReference>
<dbReference type="EC" id="2.7.13.3" evidence="2"/>
<keyword evidence="16" id="KW-1185">Reference proteome</keyword>
<dbReference type="Pfam" id="PF02895">
    <property type="entry name" value="H-kinase_dim"/>
    <property type="match status" value="1"/>
</dbReference>
<gene>
    <name evidence="15" type="ORF">caldi_14280</name>
</gene>
<feature type="domain" description="Histidine kinase/HSP90-like ATPase" evidence="13">
    <location>
        <begin position="295"/>
        <end position="438"/>
    </location>
</feature>
<dbReference type="Gene3D" id="3.30.565.10">
    <property type="entry name" value="Histidine kinase-like ATPase, C-terminal domain"/>
    <property type="match status" value="1"/>
</dbReference>
<dbReference type="InterPro" id="IPR037006">
    <property type="entry name" value="CheA-like_homodim_sf"/>
</dbReference>
<evidence type="ECO:0000256" key="11">
    <source>
        <dbReference type="SAM" id="MobiDB-lite"/>
    </source>
</evidence>
<dbReference type="KEGG" id="cmic:caldi_14280"/>
<keyword evidence="4" id="KW-0145">Chemotaxis</keyword>
<evidence type="ECO:0000313" key="16">
    <source>
        <dbReference type="Proteomes" id="UP001163687"/>
    </source>
</evidence>
<dbReference type="SUPFAM" id="SSF47384">
    <property type="entry name" value="Homodimeric domain of signal transducing histidine kinase"/>
    <property type="match status" value="1"/>
</dbReference>
<evidence type="ECO:0000256" key="5">
    <source>
        <dbReference type="ARBA" id="ARBA00022553"/>
    </source>
</evidence>
<evidence type="ECO:0000256" key="2">
    <source>
        <dbReference type="ARBA" id="ARBA00012438"/>
    </source>
</evidence>
<feature type="region of interest" description="Disordered" evidence="11">
    <location>
        <begin position="148"/>
        <end position="179"/>
    </location>
</feature>
<dbReference type="Pfam" id="PF02518">
    <property type="entry name" value="HATPase_c"/>
    <property type="match status" value="1"/>
</dbReference>
<dbReference type="SMART" id="SM01231">
    <property type="entry name" value="H-kinase_dim"/>
    <property type="match status" value="1"/>
</dbReference>
<dbReference type="SMART" id="SM00387">
    <property type="entry name" value="HATPase_c"/>
    <property type="match status" value="1"/>
</dbReference>
<dbReference type="GO" id="GO:0006935">
    <property type="term" value="P:chemotaxis"/>
    <property type="evidence" value="ECO:0007669"/>
    <property type="project" value="UniProtKB-KW"/>
</dbReference>
<dbReference type="Gene3D" id="2.30.30.40">
    <property type="entry name" value="SH3 Domains"/>
    <property type="match status" value="1"/>
</dbReference>
<dbReference type="PANTHER" id="PTHR43395:SF8">
    <property type="entry name" value="HISTIDINE KINASE"/>
    <property type="match status" value="1"/>
</dbReference>
<dbReference type="GO" id="GO:0000155">
    <property type="term" value="F:phosphorelay sensor kinase activity"/>
    <property type="evidence" value="ECO:0007669"/>
    <property type="project" value="InterPro"/>
</dbReference>
<keyword evidence="10" id="KW-0902">Two-component regulatory system</keyword>
<dbReference type="SUPFAM" id="SSF55874">
    <property type="entry name" value="ATPase domain of HSP90 chaperone/DNA topoisomerase II/histidine kinase"/>
    <property type="match status" value="1"/>
</dbReference>
<proteinExistence type="predicted"/>
<dbReference type="InterPro" id="IPR035891">
    <property type="entry name" value="CheY-binding_CheA"/>
</dbReference>
<feature type="region of interest" description="Disordered" evidence="11">
    <location>
        <begin position="27"/>
        <end position="51"/>
    </location>
</feature>
<evidence type="ECO:0000256" key="4">
    <source>
        <dbReference type="ARBA" id="ARBA00022500"/>
    </source>
</evidence>
<keyword evidence="9" id="KW-0067">ATP-binding</keyword>
<dbReference type="CDD" id="cd16916">
    <property type="entry name" value="HATPase_CheA-like"/>
    <property type="match status" value="1"/>
</dbReference>
<evidence type="ECO:0000259" key="14">
    <source>
        <dbReference type="SMART" id="SM01231"/>
    </source>
</evidence>
<dbReference type="InterPro" id="IPR036890">
    <property type="entry name" value="HATPase_C_sf"/>
</dbReference>
<dbReference type="GO" id="GO:0005524">
    <property type="term" value="F:ATP binding"/>
    <property type="evidence" value="ECO:0007669"/>
    <property type="project" value="UniProtKB-KW"/>
</dbReference>
<evidence type="ECO:0000256" key="10">
    <source>
        <dbReference type="ARBA" id="ARBA00023012"/>
    </source>
</evidence>
<comment type="catalytic activity">
    <reaction evidence="1">
        <text>ATP + protein L-histidine = ADP + protein N-phospho-L-histidine.</text>
        <dbReference type="EC" id="2.7.13.3"/>
    </reaction>
</comment>
<evidence type="ECO:0000256" key="8">
    <source>
        <dbReference type="ARBA" id="ARBA00022777"/>
    </source>
</evidence>
<dbReference type="InterPro" id="IPR003594">
    <property type="entry name" value="HATPase_dom"/>
</dbReference>